<dbReference type="EMBL" id="CP000230">
    <property type="protein sequence ID" value="ABC21690.1"/>
    <property type="molecule type" value="Genomic_DNA"/>
</dbReference>
<reference evidence="3 4" key="1">
    <citation type="journal article" date="2011" name="Stand. Genomic Sci.">
        <title>Complete genome sequence of Rhodospirillum rubrum type strain (S1).</title>
        <authorList>
            <person name="Munk A.C."/>
            <person name="Copeland A."/>
            <person name="Lucas S."/>
            <person name="Lapidus A."/>
            <person name="Del Rio T.G."/>
            <person name="Barry K."/>
            <person name="Detter J.C."/>
            <person name="Hammon N."/>
            <person name="Israni S."/>
            <person name="Pitluck S."/>
            <person name="Brettin T."/>
            <person name="Bruce D."/>
            <person name="Han C."/>
            <person name="Tapia R."/>
            <person name="Gilna P."/>
            <person name="Schmutz J."/>
            <person name="Larimer F."/>
            <person name="Land M."/>
            <person name="Kyrpides N.C."/>
            <person name="Mavromatis K."/>
            <person name="Richardson P."/>
            <person name="Rohde M."/>
            <person name="Goker M."/>
            <person name="Klenk H.P."/>
            <person name="Zhang Y."/>
            <person name="Roberts G.P."/>
            <person name="Reslewic S."/>
            <person name="Schwartz D.C."/>
        </authorList>
    </citation>
    <scope>NUCLEOTIDE SEQUENCE [LARGE SCALE GENOMIC DNA]</scope>
    <source>
        <strain evidence="4">ATCC 11170 / ATH 1.1.1 / DSM 467 / LMG 4362 / NCIMB 8255 / S1</strain>
    </source>
</reference>
<evidence type="ECO:0000256" key="2">
    <source>
        <dbReference type="SAM" id="SignalP"/>
    </source>
</evidence>
<protein>
    <recommendedName>
        <fullName evidence="5">Secreted protein</fullName>
    </recommendedName>
</protein>
<name>Q2RW05_RHORT</name>
<keyword evidence="2" id="KW-0732">Signal</keyword>
<dbReference type="PATRIC" id="fig|269796.9.peg.945"/>
<gene>
    <name evidence="3" type="ordered locus">Rru_A0889</name>
</gene>
<dbReference type="KEGG" id="rru:Rru_A0889"/>
<keyword evidence="4" id="KW-1185">Reference proteome</keyword>
<feature type="signal peptide" evidence="2">
    <location>
        <begin position="1"/>
        <end position="22"/>
    </location>
</feature>
<dbReference type="eggNOG" id="ENOG5032ZRV">
    <property type="taxonomic scope" value="Bacteria"/>
</dbReference>
<accession>Q2RW05</accession>
<proteinExistence type="predicted"/>
<organism evidence="3 4">
    <name type="scientific">Rhodospirillum rubrum (strain ATCC 11170 / ATH 1.1.1 / DSM 467 / LMG 4362 / NCIMB 8255 / S1)</name>
    <dbReference type="NCBI Taxonomy" id="269796"/>
    <lineage>
        <taxon>Bacteria</taxon>
        <taxon>Pseudomonadati</taxon>
        <taxon>Pseudomonadota</taxon>
        <taxon>Alphaproteobacteria</taxon>
        <taxon>Rhodospirillales</taxon>
        <taxon>Rhodospirillaceae</taxon>
        <taxon>Rhodospirillum</taxon>
    </lineage>
</organism>
<dbReference type="RefSeq" id="WP_011388644.1">
    <property type="nucleotide sequence ID" value="NC_007643.1"/>
</dbReference>
<feature type="region of interest" description="Disordered" evidence="1">
    <location>
        <begin position="26"/>
        <end position="46"/>
    </location>
</feature>
<dbReference type="AlphaFoldDB" id="Q2RW05"/>
<evidence type="ECO:0008006" key="5">
    <source>
        <dbReference type="Google" id="ProtNLM"/>
    </source>
</evidence>
<sequence>MPFLTAALAALGVFLLAGCADIDEKAPASRPGPQAAACQAGGGQMKPVGRMQTPRCVTPYPDAGKACDDGAQCAGDCRLAGNNAILPGTPVTGACQAEDTSFGCHARVEKGKAGPTICID</sequence>
<evidence type="ECO:0000313" key="3">
    <source>
        <dbReference type="EMBL" id="ABC21690.1"/>
    </source>
</evidence>
<feature type="chain" id="PRO_5004214868" description="Secreted protein" evidence="2">
    <location>
        <begin position="23"/>
        <end position="120"/>
    </location>
</feature>
<dbReference type="Proteomes" id="UP000001929">
    <property type="component" value="Chromosome"/>
</dbReference>
<dbReference type="HOGENOM" id="CLU_144606_0_0_5"/>
<evidence type="ECO:0000256" key="1">
    <source>
        <dbReference type="SAM" id="MobiDB-lite"/>
    </source>
</evidence>
<dbReference type="EnsemblBacteria" id="ABC21690">
    <property type="protein sequence ID" value="ABC21690"/>
    <property type="gene ID" value="Rru_A0889"/>
</dbReference>
<evidence type="ECO:0000313" key="4">
    <source>
        <dbReference type="Proteomes" id="UP000001929"/>
    </source>
</evidence>